<name>A0ABU9VWT7_9CLOT</name>
<feature type="transmembrane region" description="Helical" evidence="1">
    <location>
        <begin position="276"/>
        <end position="299"/>
    </location>
</feature>
<feature type="transmembrane region" description="Helical" evidence="1">
    <location>
        <begin position="92"/>
        <end position="113"/>
    </location>
</feature>
<keyword evidence="3" id="KW-1185">Reference proteome</keyword>
<feature type="transmembrane region" description="Helical" evidence="1">
    <location>
        <begin position="34"/>
        <end position="56"/>
    </location>
</feature>
<gene>
    <name evidence="2" type="ORF">AAIG11_08925</name>
</gene>
<dbReference type="EMBL" id="JBCITM010000008">
    <property type="protein sequence ID" value="MEN1760594.1"/>
    <property type="molecule type" value="Genomic_DNA"/>
</dbReference>
<sequence length="366" mass="40557">MEWGFEESMLLLVVLMAAGQWMSSKTRGMVSLQFTFGTACIALATAGILTPAVVQLSKLNEIGVMAFSVLMINTGASLSLREMNQKKRIMVSLAMLVMVSMMMSSVGRWFGWYTFEEQFAHIALYGNGAVAAIASNIMHRNASQIAYLPWLFFMAQSFLGIIAFKFSCGKVLSCDVQNESSCSPAPQAELKKIPLTYVFSLLFIGTLINKTVIVPWSPFHPSFTAIVVGLMLMKTRLLPKNPLDRTSSMEFLMMGLISLMALSLSSVEWSMMIEKLGIVLLLSINSMAALVLTAGLLSAKSKKTFYKNIMMLSSMYMGFPYLLMKYKKLAIQKNQPPMMAGEISDFCRFGYYVVPIVLVGLMSVLM</sequence>
<keyword evidence="1" id="KW-0472">Membrane</keyword>
<protein>
    <submittedName>
        <fullName evidence="2">Uncharacterized protein</fullName>
    </submittedName>
</protein>
<feature type="transmembrane region" description="Helical" evidence="1">
    <location>
        <begin position="62"/>
        <end position="80"/>
    </location>
</feature>
<reference evidence="2 3" key="1">
    <citation type="submission" date="2024-04" db="EMBL/GenBank/DDBJ databases">
        <title>Genome sequencing and metabolic network reconstruction of aminoacids and betaine degradation by Anoxynatronum sibiricum.</title>
        <authorList>
            <person name="Detkova E.N."/>
            <person name="Boltjanskaja Y.V."/>
            <person name="Mardanov A.V."/>
            <person name="Kevbrin V."/>
        </authorList>
    </citation>
    <scope>NUCLEOTIDE SEQUENCE [LARGE SCALE GENOMIC DNA]</scope>
    <source>
        <strain evidence="2 3">Z-7981</strain>
    </source>
</reference>
<evidence type="ECO:0000256" key="1">
    <source>
        <dbReference type="SAM" id="Phobius"/>
    </source>
</evidence>
<feature type="transmembrane region" description="Helical" evidence="1">
    <location>
        <begin position="305"/>
        <end position="324"/>
    </location>
</feature>
<feature type="transmembrane region" description="Helical" evidence="1">
    <location>
        <begin position="345"/>
        <end position="365"/>
    </location>
</feature>
<accession>A0ABU9VWT7</accession>
<keyword evidence="1" id="KW-1133">Transmembrane helix</keyword>
<feature type="transmembrane region" description="Helical" evidence="1">
    <location>
        <begin position="145"/>
        <end position="164"/>
    </location>
</feature>
<feature type="transmembrane region" description="Helical" evidence="1">
    <location>
        <begin position="193"/>
        <end position="212"/>
    </location>
</feature>
<comment type="caution">
    <text evidence="2">The sequence shown here is derived from an EMBL/GenBank/DDBJ whole genome shotgun (WGS) entry which is preliminary data.</text>
</comment>
<organism evidence="2 3">
    <name type="scientific">Anoxynatronum sibiricum</name>
    <dbReference type="NCBI Taxonomy" id="210623"/>
    <lineage>
        <taxon>Bacteria</taxon>
        <taxon>Bacillati</taxon>
        <taxon>Bacillota</taxon>
        <taxon>Clostridia</taxon>
        <taxon>Eubacteriales</taxon>
        <taxon>Clostridiaceae</taxon>
        <taxon>Anoxynatronum</taxon>
    </lineage>
</organism>
<dbReference type="Proteomes" id="UP001407405">
    <property type="component" value="Unassembled WGS sequence"/>
</dbReference>
<dbReference type="RefSeq" id="WP_343185921.1">
    <property type="nucleotide sequence ID" value="NZ_JBCITM010000008.1"/>
</dbReference>
<evidence type="ECO:0000313" key="2">
    <source>
        <dbReference type="EMBL" id="MEN1760594.1"/>
    </source>
</evidence>
<feature type="transmembrane region" description="Helical" evidence="1">
    <location>
        <begin position="251"/>
        <end position="269"/>
    </location>
</feature>
<proteinExistence type="predicted"/>
<keyword evidence="1" id="KW-0812">Transmembrane</keyword>
<evidence type="ECO:0000313" key="3">
    <source>
        <dbReference type="Proteomes" id="UP001407405"/>
    </source>
</evidence>